<reference evidence="1 2" key="1">
    <citation type="submission" date="2016-04" db="EMBL/GenBank/DDBJ databases">
        <title>Complete genome sequence of natural rubber-degrading, novel Gram-negative bacterium, Rhizobacter gummiphilus strain NS21.</title>
        <authorList>
            <person name="Tabata M."/>
            <person name="Kasai D."/>
            <person name="Fukuda M."/>
        </authorList>
    </citation>
    <scope>NUCLEOTIDE SEQUENCE [LARGE SCALE GENOMIC DNA]</scope>
    <source>
        <strain evidence="1 2">NS21</strain>
    </source>
</reference>
<dbReference type="SUPFAM" id="SSF55729">
    <property type="entry name" value="Acyl-CoA N-acyltransferases (Nat)"/>
    <property type="match status" value="1"/>
</dbReference>
<dbReference type="STRING" id="946333.A4W93_21640"/>
<accession>A0A1W6LDJ3</accession>
<dbReference type="PROSITE" id="PS51186">
    <property type="entry name" value="GNAT"/>
    <property type="match status" value="1"/>
</dbReference>
<keyword evidence="2" id="KW-1185">Reference proteome</keyword>
<organism evidence="1 2">
    <name type="scientific">Piscinibacter gummiphilus</name>
    <dbReference type="NCBI Taxonomy" id="946333"/>
    <lineage>
        <taxon>Bacteria</taxon>
        <taxon>Pseudomonadati</taxon>
        <taxon>Pseudomonadota</taxon>
        <taxon>Betaproteobacteria</taxon>
        <taxon>Burkholderiales</taxon>
        <taxon>Sphaerotilaceae</taxon>
        <taxon>Piscinibacter</taxon>
    </lineage>
</organism>
<dbReference type="OrthoDB" id="9797989at2"/>
<dbReference type="AlphaFoldDB" id="A0A1W6LDJ3"/>
<dbReference type="GO" id="GO:0016747">
    <property type="term" value="F:acyltransferase activity, transferring groups other than amino-acyl groups"/>
    <property type="evidence" value="ECO:0007669"/>
    <property type="project" value="InterPro"/>
</dbReference>
<sequence>MLQLVVPSEQYLPSYAAALRRGWSPNNERGAAAALEELAQIETDPAAFVASLDDMDGRGAPVKMPDGSMVPRLPGFRRWMWDGEVVGSIGFRWKRGTVELPPYCLGHIGYSVAPWMRRRGHATSALLSMLDEARRLGLPYVEITADVDNLPSQKVILAAGGALHERFDKPPQFGGKPCLRFRIALAS</sequence>
<keyword evidence="1" id="KW-0808">Transferase</keyword>
<dbReference type="PANTHER" id="PTHR39173">
    <property type="entry name" value="ACETYLTRANSFERASE"/>
    <property type="match status" value="1"/>
</dbReference>
<dbReference type="RefSeq" id="WP_085752591.1">
    <property type="nucleotide sequence ID" value="NZ_CP015118.1"/>
</dbReference>
<dbReference type="Pfam" id="PF13302">
    <property type="entry name" value="Acetyltransf_3"/>
    <property type="match status" value="1"/>
</dbReference>
<protein>
    <submittedName>
        <fullName evidence="1">Acetyltransferase</fullName>
    </submittedName>
</protein>
<name>A0A1W6LDJ3_9BURK</name>
<dbReference type="KEGG" id="rgu:A4W93_21640"/>
<dbReference type="EMBL" id="CP015118">
    <property type="protein sequence ID" value="ARN22293.1"/>
    <property type="molecule type" value="Genomic_DNA"/>
</dbReference>
<proteinExistence type="predicted"/>
<evidence type="ECO:0000313" key="1">
    <source>
        <dbReference type="EMBL" id="ARN22293.1"/>
    </source>
</evidence>
<dbReference type="PANTHER" id="PTHR39173:SF1">
    <property type="entry name" value="ACETYLTRANSFERASE"/>
    <property type="match status" value="1"/>
</dbReference>
<evidence type="ECO:0000313" key="2">
    <source>
        <dbReference type="Proteomes" id="UP000193427"/>
    </source>
</evidence>
<dbReference type="Gene3D" id="3.40.630.30">
    <property type="match status" value="1"/>
</dbReference>
<dbReference type="InterPro" id="IPR016181">
    <property type="entry name" value="Acyl_CoA_acyltransferase"/>
</dbReference>
<dbReference type="Proteomes" id="UP000193427">
    <property type="component" value="Chromosome"/>
</dbReference>
<dbReference type="InterPro" id="IPR000182">
    <property type="entry name" value="GNAT_dom"/>
</dbReference>
<gene>
    <name evidence="1" type="ORF">A4W93_21640</name>
</gene>
<dbReference type="CDD" id="cd04301">
    <property type="entry name" value="NAT_SF"/>
    <property type="match status" value="1"/>
</dbReference>